<dbReference type="PATRIC" id="fig|1121877.4.peg.612"/>
<dbReference type="AlphaFoldDB" id="A0A0D8FXF1"/>
<evidence type="ECO:0000259" key="9">
    <source>
        <dbReference type="Pfam" id="PF00266"/>
    </source>
</evidence>
<dbReference type="InterPro" id="IPR016454">
    <property type="entry name" value="Cysteine_dSase"/>
</dbReference>
<dbReference type="OrthoDB" id="9808002at2"/>
<evidence type="ECO:0000256" key="6">
    <source>
        <dbReference type="ARBA" id="ARBA00023004"/>
    </source>
</evidence>
<keyword evidence="6" id="KW-0408">Iron</keyword>
<comment type="similarity">
    <text evidence="2">Belongs to the class-V pyridoxal-phosphate-dependent aminotransferase family. NifS/IscS subfamily.</text>
</comment>
<feature type="domain" description="Aminotransferase class V" evidence="9">
    <location>
        <begin position="3"/>
        <end position="361"/>
    </location>
</feature>
<protein>
    <submittedName>
        <fullName evidence="10">Cysteine desulfurase IscS</fullName>
        <ecNumber evidence="10">2.8.1.7</ecNumber>
    </submittedName>
</protein>
<keyword evidence="4" id="KW-0479">Metal-binding</keyword>
<keyword evidence="5" id="KW-0663">Pyridoxal phosphate</keyword>
<dbReference type="PANTHER" id="PTHR11601">
    <property type="entry name" value="CYSTEINE DESULFURYLASE FAMILY MEMBER"/>
    <property type="match status" value="1"/>
</dbReference>
<dbReference type="InterPro" id="IPR015424">
    <property type="entry name" value="PyrdxlP-dep_Trfase"/>
</dbReference>
<evidence type="ECO:0000256" key="8">
    <source>
        <dbReference type="ARBA" id="ARBA00050776"/>
    </source>
</evidence>
<dbReference type="PIRSF" id="PIRSF005572">
    <property type="entry name" value="NifS"/>
    <property type="match status" value="1"/>
</dbReference>
<keyword evidence="11" id="KW-1185">Reference proteome</keyword>
<comment type="cofactor">
    <cofactor evidence="1">
        <name>pyridoxal 5'-phosphate</name>
        <dbReference type="ChEBI" id="CHEBI:597326"/>
    </cofactor>
</comment>
<sequence>MEVYLDHAATSPMSEEALATYVEAVRAAPANPASGHAAGAIAKHQLELARSKAAQLFGMSEDEVLFTSGATESMNWAISAVAARPGVVFATPIEHSCAMEPLKRLGDRVVWLPMTPSGKVDFSAAITSLKACSRNINALIVMGANNETGVIQPVRELASLVKRLNPLALVVSDLVAMASWGGVADAMEWVDFGVLSPHKVGGPVGVGVVLRRRGAEITPFVIGGAQEYDMRAGTVSVPLVVAGVEALSAAVQHSEDHRLICRSLQDRLERGLADLDGNVVVVGTEESRVGITSAVFTGLRAEDILFLLDEQGVRASAGAACASGAMQPSHVLLALGYPREDALAQVRFSYASSLSESEIDYAIDAVDKVVTKLRPR</sequence>
<name>A0A0D8FXF1_9ACTN</name>
<dbReference type="InterPro" id="IPR000192">
    <property type="entry name" value="Aminotrans_V_dom"/>
</dbReference>
<dbReference type="EC" id="2.8.1.7" evidence="10"/>
<evidence type="ECO:0000256" key="2">
    <source>
        <dbReference type="ARBA" id="ARBA00006490"/>
    </source>
</evidence>
<dbReference type="Gene3D" id="3.90.1150.10">
    <property type="entry name" value="Aspartate Aminotransferase, domain 1"/>
    <property type="match status" value="1"/>
</dbReference>
<reference evidence="10 11" key="1">
    <citation type="submission" date="2015-01" db="EMBL/GenBank/DDBJ databases">
        <title>Draft genome of the acidophilic iron oxidizer Ferrimicrobium acidiphilum strain T23.</title>
        <authorList>
            <person name="Poehlein A."/>
            <person name="Eisen S."/>
            <person name="Schloemann M."/>
            <person name="Johnson B.D."/>
            <person name="Daniel R."/>
            <person name="Muehling M."/>
        </authorList>
    </citation>
    <scope>NUCLEOTIDE SEQUENCE [LARGE SCALE GENOMIC DNA]</scope>
    <source>
        <strain evidence="10 11">T23</strain>
    </source>
</reference>
<comment type="caution">
    <text evidence="10">The sequence shown here is derived from an EMBL/GenBank/DDBJ whole genome shotgun (WGS) entry which is preliminary data.</text>
</comment>
<dbReference type="EMBL" id="JXUW01000003">
    <property type="protein sequence ID" value="KJE77821.1"/>
    <property type="molecule type" value="Genomic_DNA"/>
</dbReference>
<evidence type="ECO:0000256" key="4">
    <source>
        <dbReference type="ARBA" id="ARBA00022723"/>
    </source>
</evidence>
<dbReference type="InterPro" id="IPR015422">
    <property type="entry name" value="PyrdxlP-dep_Trfase_small"/>
</dbReference>
<evidence type="ECO:0000256" key="1">
    <source>
        <dbReference type="ARBA" id="ARBA00001933"/>
    </source>
</evidence>
<dbReference type="Gene3D" id="1.10.260.50">
    <property type="match status" value="1"/>
</dbReference>
<evidence type="ECO:0000313" key="10">
    <source>
        <dbReference type="EMBL" id="KJE77821.1"/>
    </source>
</evidence>
<evidence type="ECO:0000313" key="11">
    <source>
        <dbReference type="Proteomes" id="UP000032336"/>
    </source>
</evidence>
<dbReference type="GO" id="GO:0046872">
    <property type="term" value="F:metal ion binding"/>
    <property type="evidence" value="ECO:0007669"/>
    <property type="project" value="UniProtKB-KW"/>
</dbReference>
<dbReference type="GO" id="GO:0031071">
    <property type="term" value="F:cysteine desulfurase activity"/>
    <property type="evidence" value="ECO:0007669"/>
    <property type="project" value="UniProtKB-EC"/>
</dbReference>
<dbReference type="SUPFAM" id="SSF53383">
    <property type="entry name" value="PLP-dependent transferases"/>
    <property type="match status" value="1"/>
</dbReference>
<dbReference type="eggNOG" id="COG1104">
    <property type="taxonomic scope" value="Bacteria"/>
</dbReference>
<keyword evidence="7" id="KW-0411">Iron-sulfur</keyword>
<evidence type="ECO:0000256" key="7">
    <source>
        <dbReference type="ARBA" id="ARBA00023014"/>
    </source>
</evidence>
<dbReference type="GO" id="GO:0051536">
    <property type="term" value="F:iron-sulfur cluster binding"/>
    <property type="evidence" value="ECO:0007669"/>
    <property type="project" value="UniProtKB-KW"/>
</dbReference>
<dbReference type="STRING" id="1121877.FEAC_05700"/>
<dbReference type="GeneID" id="78371881"/>
<gene>
    <name evidence="10" type="primary">iscS</name>
    <name evidence="10" type="ORF">FEAC_05700</name>
</gene>
<proteinExistence type="inferred from homology"/>
<dbReference type="Pfam" id="PF00266">
    <property type="entry name" value="Aminotran_5"/>
    <property type="match status" value="1"/>
</dbReference>
<comment type="catalytic activity">
    <reaction evidence="8">
        <text>(sulfur carrier)-H + L-cysteine = (sulfur carrier)-SH + L-alanine</text>
        <dbReference type="Rhea" id="RHEA:43892"/>
        <dbReference type="Rhea" id="RHEA-COMP:14737"/>
        <dbReference type="Rhea" id="RHEA-COMP:14739"/>
        <dbReference type="ChEBI" id="CHEBI:29917"/>
        <dbReference type="ChEBI" id="CHEBI:35235"/>
        <dbReference type="ChEBI" id="CHEBI:57972"/>
        <dbReference type="ChEBI" id="CHEBI:64428"/>
        <dbReference type="EC" id="2.8.1.7"/>
    </reaction>
</comment>
<keyword evidence="3 10" id="KW-0808">Transferase</keyword>
<organism evidence="10 11">
    <name type="scientific">Ferrimicrobium acidiphilum DSM 19497</name>
    <dbReference type="NCBI Taxonomy" id="1121877"/>
    <lineage>
        <taxon>Bacteria</taxon>
        <taxon>Bacillati</taxon>
        <taxon>Actinomycetota</taxon>
        <taxon>Acidimicrobiia</taxon>
        <taxon>Acidimicrobiales</taxon>
        <taxon>Acidimicrobiaceae</taxon>
        <taxon>Ferrimicrobium</taxon>
    </lineage>
</organism>
<dbReference type="Proteomes" id="UP000032336">
    <property type="component" value="Unassembled WGS sequence"/>
</dbReference>
<dbReference type="PANTHER" id="PTHR11601:SF34">
    <property type="entry name" value="CYSTEINE DESULFURASE"/>
    <property type="match status" value="1"/>
</dbReference>
<evidence type="ECO:0000256" key="5">
    <source>
        <dbReference type="ARBA" id="ARBA00022898"/>
    </source>
</evidence>
<dbReference type="Gene3D" id="3.40.640.10">
    <property type="entry name" value="Type I PLP-dependent aspartate aminotransferase-like (Major domain)"/>
    <property type="match status" value="1"/>
</dbReference>
<dbReference type="InterPro" id="IPR015421">
    <property type="entry name" value="PyrdxlP-dep_Trfase_major"/>
</dbReference>
<accession>A0A0D8FXF1</accession>
<evidence type="ECO:0000256" key="3">
    <source>
        <dbReference type="ARBA" id="ARBA00022679"/>
    </source>
</evidence>
<dbReference type="RefSeq" id="WP_035389483.1">
    <property type="nucleotide sequence ID" value="NZ_JQKF01000013.1"/>
</dbReference>